<sequence length="46" mass="4865">MDGTDGAELGENVVRGSMEALQIIPTLSFLAQVFRFVIPDEPAAGT</sequence>
<gene>
    <name evidence="1" type="ORF">QNA08_15705</name>
</gene>
<evidence type="ECO:0000313" key="2">
    <source>
        <dbReference type="Proteomes" id="UP001321492"/>
    </source>
</evidence>
<protein>
    <submittedName>
        <fullName evidence="1">Uncharacterized protein</fullName>
    </submittedName>
</protein>
<dbReference type="RefSeq" id="WP_283741668.1">
    <property type="nucleotide sequence ID" value="NZ_JASJEV010000011.1"/>
</dbReference>
<dbReference type="Proteomes" id="UP001321492">
    <property type="component" value="Unassembled WGS sequence"/>
</dbReference>
<reference evidence="1 2" key="1">
    <citation type="submission" date="2023-05" db="EMBL/GenBank/DDBJ databases">
        <title>Chelatococcus sp. nov., a moderately thermophilic bacterium isolated from hot spring microbial mat.</title>
        <authorList>
            <person name="Hu C.-J."/>
            <person name="Li W.-J."/>
        </authorList>
    </citation>
    <scope>NUCLEOTIDE SEQUENCE [LARGE SCALE GENOMIC DNA]</scope>
    <source>
        <strain evidence="1 2">SYSU G07232</strain>
    </source>
</reference>
<comment type="caution">
    <text evidence="1">The sequence shown here is derived from an EMBL/GenBank/DDBJ whole genome shotgun (WGS) entry which is preliminary data.</text>
</comment>
<dbReference type="EMBL" id="JASJEV010000011">
    <property type="protein sequence ID" value="MDJ1159669.1"/>
    <property type="molecule type" value="Genomic_DNA"/>
</dbReference>
<name>A0ABT7ALH7_9HYPH</name>
<proteinExistence type="predicted"/>
<organism evidence="1 2">
    <name type="scientific">Chelatococcus albus</name>
    <dbReference type="NCBI Taxonomy" id="3047466"/>
    <lineage>
        <taxon>Bacteria</taxon>
        <taxon>Pseudomonadati</taxon>
        <taxon>Pseudomonadota</taxon>
        <taxon>Alphaproteobacteria</taxon>
        <taxon>Hyphomicrobiales</taxon>
        <taxon>Chelatococcaceae</taxon>
        <taxon>Chelatococcus</taxon>
    </lineage>
</organism>
<evidence type="ECO:0000313" key="1">
    <source>
        <dbReference type="EMBL" id="MDJ1159669.1"/>
    </source>
</evidence>
<keyword evidence="2" id="KW-1185">Reference proteome</keyword>
<accession>A0ABT7ALH7</accession>